<keyword evidence="1" id="KW-0472">Membrane</keyword>
<dbReference type="InterPro" id="IPR015168">
    <property type="entry name" value="SsuA/THI5"/>
</dbReference>
<keyword evidence="1" id="KW-0812">Transmembrane</keyword>
<keyword evidence="1" id="KW-1133">Transmembrane helix</keyword>
<dbReference type="EMBL" id="DTCK01000038">
    <property type="protein sequence ID" value="HGQ36189.1"/>
    <property type="molecule type" value="Genomic_DNA"/>
</dbReference>
<dbReference type="GO" id="GO:0009228">
    <property type="term" value="P:thiamine biosynthetic process"/>
    <property type="evidence" value="ECO:0007669"/>
    <property type="project" value="InterPro"/>
</dbReference>
<evidence type="ECO:0000313" key="3">
    <source>
        <dbReference type="EMBL" id="HGQ36189.1"/>
    </source>
</evidence>
<evidence type="ECO:0000313" key="4">
    <source>
        <dbReference type="EMBL" id="HGQ64363.1"/>
    </source>
</evidence>
<evidence type="ECO:0000256" key="1">
    <source>
        <dbReference type="SAM" id="Phobius"/>
    </source>
</evidence>
<dbReference type="Gene3D" id="3.40.190.10">
    <property type="entry name" value="Periplasmic binding protein-like II"/>
    <property type="match status" value="2"/>
</dbReference>
<sequence length="356" mass="39565">MVSRAKRSWFNLTSLAIGIVIGITIGYLAGYISLPYIVKPQQPVIAHIKFTLDWAYQGPQAPFLVALYKGFFAEEGLSVTIDRGYGSAKAVSDVAAGVFDMGFGDFNSLVEFKARNPDGKVKCVAIVHLKAPHSIVTLRGKGIENPRDLEGKKLGAPAGDAARRLFPAFAKTVGINIDKVSWVTMDVPLREPMLVKGEVDAVSGFYYTVVLNLVNLNVSVNDVIVFKYADYMPIVGNCILVNEDFLARNPDAVRRFLRAFFKALKYSANNVDEAISIVMMRDPTLNKDLEKLRFEMALELIIVEDYVKRQGLGYVEKSVLEQNIDVIVNTFGLERKPSIDEVIDFSYLPPLEERSI</sequence>
<dbReference type="EMBL" id="DTBD01000026">
    <property type="protein sequence ID" value="HGQ64363.1"/>
    <property type="molecule type" value="Genomic_DNA"/>
</dbReference>
<comment type="caution">
    <text evidence="4">The sequence shown here is derived from an EMBL/GenBank/DDBJ whole genome shotgun (WGS) entry which is preliminary data.</text>
</comment>
<gene>
    <name evidence="4" type="ORF">ENU08_03875</name>
    <name evidence="3" type="ORF">ENU41_05885</name>
</gene>
<dbReference type="InterPro" id="IPR027939">
    <property type="entry name" value="NMT1/THI5"/>
</dbReference>
<protein>
    <submittedName>
        <fullName evidence="4">Taurine ABC transporter permease</fullName>
    </submittedName>
</protein>
<proteinExistence type="predicted"/>
<organism evidence="4">
    <name type="scientific">Ignisphaera aggregans</name>
    <dbReference type="NCBI Taxonomy" id="334771"/>
    <lineage>
        <taxon>Archaea</taxon>
        <taxon>Thermoproteota</taxon>
        <taxon>Thermoprotei</taxon>
        <taxon>Desulfurococcales</taxon>
        <taxon>Desulfurococcaceae</taxon>
        <taxon>Ignisphaera</taxon>
    </lineage>
</organism>
<name>A0A7C4NJL1_9CREN</name>
<feature type="transmembrane region" description="Helical" evidence="1">
    <location>
        <begin position="12"/>
        <end position="34"/>
    </location>
</feature>
<accession>A0A7C4NJL1</accession>
<evidence type="ECO:0000259" key="2">
    <source>
        <dbReference type="Pfam" id="PF09084"/>
    </source>
</evidence>
<feature type="domain" description="SsuA/THI5-like" evidence="2">
    <location>
        <begin position="61"/>
        <end position="274"/>
    </location>
</feature>
<dbReference type="Pfam" id="PF09084">
    <property type="entry name" value="NMT1"/>
    <property type="match status" value="1"/>
</dbReference>
<dbReference type="SUPFAM" id="SSF53850">
    <property type="entry name" value="Periplasmic binding protein-like II"/>
    <property type="match status" value="1"/>
</dbReference>
<dbReference type="PANTHER" id="PTHR31528">
    <property type="entry name" value="4-AMINO-5-HYDROXYMETHYL-2-METHYLPYRIMIDINE PHOSPHATE SYNTHASE THI11-RELATED"/>
    <property type="match status" value="1"/>
</dbReference>
<dbReference type="AlphaFoldDB" id="A0A7C4NJL1"/>
<dbReference type="PANTHER" id="PTHR31528:SF15">
    <property type="entry name" value="RIBOFLAVIN-BINDING PROTEIN RIBY"/>
    <property type="match status" value="1"/>
</dbReference>
<reference evidence="4" key="1">
    <citation type="journal article" date="2020" name="mSystems">
        <title>Genome- and Community-Level Interaction Insights into Carbon Utilization and Element Cycling Functions of Hydrothermarchaeota in Hydrothermal Sediment.</title>
        <authorList>
            <person name="Zhou Z."/>
            <person name="Liu Y."/>
            <person name="Xu W."/>
            <person name="Pan J."/>
            <person name="Luo Z.H."/>
            <person name="Li M."/>
        </authorList>
    </citation>
    <scope>NUCLEOTIDE SEQUENCE [LARGE SCALE GENOMIC DNA]</scope>
    <source>
        <strain evidence="4">SpSt-637</strain>
        <strain evidence="3">SpSt-667</strain>
    </source>
</reference>